<dbReference type="InterPro" id="IPR020056">
    <property type="entry name" value="Rbsml_bL25/Gln-tRNA_synth_N"/>
</dbReference>
<reference evidence="10" key="1">
    <citation type="journal article" date="2019" name="Int. J. Syst. Evol. Microbiol.">
        <title>The Global Catalogue of Microorganisms (GCM) 10K type strain sequencing project: providing services to taxonomists for standard genome sequencing and annotation.</title>
        <authorList>
            <consortium name="The Broad Institute Genomics Platform"/>
            <consortium name="The Broad Institute Genome Sequencing Center for Infectious Disease"/>
            <person name="Wu L."/>
            <person name="Ma J."/>
        </authorList>
    </citation>
    <scope>NUCLEOTIDE SEQUENCE [LARGE SCALE GENOMIC DNA]</scope>
    <source>
        <strain evidence="10">CCUG 63563</strain>
    </source>
</reference>
<dbReference type="GO" id="GO:0005840">
    <property type="term" value="C:ribosome"/>
    <property type="evidence" value="ECO:0007669"/>
    <property type="project" value="UniProtKB-KW"/>
</dbReference>
<evidence type="ECO:0000313" key="10">
    <source>
        <dbReference type="Proteomes" id="UP001596976"/>
    </source>
</evidence>
<dbReference type="InterPro" id="IPR020930">
    <property type="entry name" value="Ribosomal_uL5_bac-type"/>
</dbReference>
<evidence type="ECO:0000256" key="5">
    <source>
        <dbReference type="HAMAP-Rule" id="MF_01334"/>
    </source>
</evidence>
<evidence type="ECO:0000256" key="2">
    <source>
        <dbReference type="ARBA" id="ARBA00022884"/>
    </source>
</evidence>
<gene>
    <name evidence="5" type="primary">rplY</name>
    <name evidence="5" type="synonym">ctc</name>
    <name evidence="9" type="ORF">ACFQ0V_01925</name>
</gene>
<name>A0ABW3GV05_9BACL</name>
<dbReference type="Proteomes" id="UP001596976">
    <property type="component" value="Unassembled WGS sequence"/>
</dbReference>
<accession>A0ABW3GV05</accession>
<feature type="region of interest" description="Disordered" evidence="6">
    <location>
        <begin position="186"/>
        <end position="212"/>
    </location>
</feature>
<evidence type="ECO:0000256" key="4">
    <source>
        <dbReference type="ARBA" id="ARBA00023274"/>
    </source>
</evidence>
<keyword evidence="3 5" id="KW-0689">Ribosomal protein</keyword>
<evidence type="ECO:0000256" key="3">
    <source>
        <dbReference type="ARBA" id="ARBA00022980"/>
    </source>
</evidence>
<evidence type="ECO:0000256" key="6">
    <source>
        <dbReference type="SAM" id="MobiDB-lite"/>
    </source>
</evidence>
<dbReference type="InterPro" id="IPR020057">
    <property type="entry name" value="Ribosomal_bL25_b-dom"/>
</dbReference>
<dbReference type="PANTHER" id="PTHR33284">
    <property type="entry name" value="RIBOSOMAL PROTEIN L25/GLN-TRNA SYNTHETASE, ANTI-CODON-BINDING DOMAIN-CONTAINING PROTEIN"/>
    <property type="match status" value="1"/>
</dbReference>
<keyword evidence="1 5" id="KW-0699">rRNA-binding</keyword>
<feature type="compositionally biased region" description="Acidic residues" evidence="6">
    <location>
        <begin position="186"/>
        <end position="199"/>
    </location>
</feature>
<protein>
    <recommendedName>
        <fullName evidence="5">Large ribosomal subunit protein bL25</fullName>
    </recommendedName>
    <alternativeName>
        <fullName evidence="5">General stress protein CTC</fullName>
    </alternativeName>
</protein>
<dbReference type="InterPro" id="IPR011035">
    <property type="entry name" value="Ribosomal_bL25/Gln-tRNA_synth"/>
</dbReference>
<dbReference type="NCBIfam" id="NF004133">
    <property type="entry name" value="PRK05618.2-4"/>
    <property type="match status" value="1"/>
</dbReference>
<evidence type="ECO:0000259" key="7">
    <source>
        <dbReference type="Pfam" id="PF01386"/>
    </source>
</evidence>
<dbReference type="Gene3D" id="2.170.120.20">
    <property type="entry name" value="Ribosomal protein L25, beta domain"/>
    <property type="match status" value="1"/>
</dbReference>
<proteinExistence type="inferred from homology"/>
<dbReference type="PANTHER" id="PTHR33284:SF1">
    <property type="entry name" value="RIBOSOMAL PROTEIN L25_GLN-TRNA SYNTHETASE, ANTI-CODON-BINDING DOMAIN-CONTAINING PROTEIN"/>
    <property type="match status" value="1"/>
</dbReference>
<feature type="domain" description="Large ribosomal subunit protein bL25 beta" evidence="8">
    <location>
        <begin position="100"/>
        <end position="182"/>
    </location>
</feature>
<dbReference type="SUPFAM" id="SSF50715">
    <property type="entry name" value="Ribosomal protein L25-like"/>
    <property type="match status" value="1"/>
</dbReference>
<evidence type="ECO:0000256" key="1">
    <source>
        <dbReference type="ARBA" id="ARBA00022730"/>
    </source>
</evidence>
<dbReference type="Pfam" id="PF01386">
    <property type="entry name" value="Ribosomal_L25p"/>
    <property type="match status" value="1"/>
</dbReference>
<feature type="domain" description="Large ribosomal subunit protein bL25 L25" evidence="7">
    <location>
        <begin position="5"/>
        <end position="91"/>
    </location>
</feature>
<dbReference type="Pfam" id="PF14693">
    <property type="entry name" value="Ribosomal_TL5_C"/>
    <property type="match status" value="1"/>
</dbReference>
<comment type="subunit">
    <text evidence="5">Part of the 50S ribosomal subunit; part of the 5S rRNA/L5/L18/L25 subcomplex. Contacts the 5S rRNA. Binds to the 5S rRNA independently of L5 and L18.</text>
</comment>
<evidence type="ECO:0000259" key="8">
    <source>
        <dbReference type="Pfam" id="PF14693"/>
    </source>
</evidence>
<keyword evidence="10" id="KW-1185">Reference proteome</keyword>
<dbReference type="CDD" id="cd00495">
    <property type="entry name" value="Ribosomal_L25_TL5_CTC"/>
    <property type="match status" value="1"/>
</dbReference>
<dbReference type="EMBL" id="JBHTJF010000008">
    <property type="protein sequence ID" value="MFD0942527.1"/>
    <property type="molecule type" value="Genomic_DNA"/>
</dbReference>
<comment type="similarity">
    <text evidence="5">Belongs to the bacterial ribosomal protein bL25 family. CTC subfamily.</text>
</comment>
<dbReference type="HAMAP" id="MF_01334">
    <property type="entry name" value="Ribosomal_bL25_CTC"/>
    <property type="match status" value="1"/>
</dbReference>
<keyword evidence="2 5" id="KW-0694">RNA-binding</keyword>
<comment type="caution">
    <text evidence="9">The sequence shown here is derived from an EMBL/GenBank/DDBJ whole genome shotgun (WGS) entry which is preliminary data.</text>
</comment>
<keyword evidence="4 5" id="KW-0687">Ribonucleoprotein</keyword>
<dbReference type="RefSeq" id="WP_381009088.1">
    <property type="nucleotide sequence ID" value="NZ_JBHTJF010000008.1"/>
</dbReference>
<evidence type="ECO:0000313" key="9">
    <source>
        <dbReference type="EMBL" id="MFD0942527.1"/>
    </source>
</evidence>
<dbReference type="InterPro" id="IPR037121">
    <property type="entry name" value="Ribosomal_bL25_C"/>
</dbReference>
<comment type="function">
    <text evidence="5">This is one of the proteins that binds to the 5S RNA in the ribosome where it forms part of the central protuberance.</text>
</comment>
<dbReference type="InterPro" id="IPR001021">
    <property type="entry name" value="Ribosomal_bL25_long"/>
</dbReference>
<organism evidence="9 10">
    <name type="scientific">Savagea faecisuis</name>
    <dbReference type="NCBI Taxonomy" id="1274803"/>
    <lineage>
        <taxon>Bacteria</taxon>
        <taxon>Bacillati</taxon>
        <taxon>Bacillota</taxon>
        <taxon>Bacilli</taxon>
        <taxon>Bacillales</taxon>
        <taxon>Caryophanaceae</taxon>
        <taxon>Savagea</taxon>
    </lineage>
</organism>
<dbReference type="InterPro" id="IPR029751">
    <property type="entry name" value="Ribosomal_L25_dom"/>
</dbReference>
<dbReference type="NCBIfam" id="TIGR00731">
    <property type="entry name" value="bL25_bact_ctc"/>
    <property type="match status" value="1"/>
</dbReference>
<sequence>MTITIEAQKREGKAKSALTELRATGYVPAVLYGYKVENVSIAVKERDVLKAVNEVGRNGVIQITVDGETYNVVMHDYEQEVLRDNLVHIDFLSINMTEELEVDVIVNPTGTSVGEKDGGIVEQPVREITIKVKPTDIPETFDIDVSALEIGDSLSVADVRKDAPFEILNDDEDALIVISAPRSEADLEALDEATEDTGAEPEVIGEKDADEE</sequence>
<dbReference type="Gene3D" id="2.40.240.10">
    <property type="entry name" value="Ribosomal Protein L25, Chain P"/>
    <property type="match status" value="1"/>
</dbReference>